<evidence type="ECO:0000256" key="3">
    <source>
        <dbReference type="SAM" id="SignalP"/>
    </source>
</evidence>
<keyword evidence="2" id="KW-1133">Transmembrane helix</keyword>
<dbReference type="PANTHER" id="PTHR33098:SF117">
    <property type="entry name" value="COTTON FIBER (DUF761)"/>
    <property type="match status" value="1"/>
</dbReference>
<feature type="region of interest" description="Disordered" evidence="1">
    <location>
        <begin position="174"/>
        <end position="206"/>
    </location>
</feature>
<reference evidence="6" key="2">
    <citation type="submission" date="2017-02" db="EMBL/GenBank/DDBJ databases">
        <title>Sunflower complete genome.</title>
        <authorList>
            <person name="Langlade N."/>
            <person name="Munos S."/>
        </authorList>
    </citation>
    <scope>NUCLEOTIDE SEQUENCE [LARGE SCALE GENOMIC DNA]</scope>
    <source>
        <tissue evidence="6">Leaves</tissue>
    </source>
</reference>
<keyword evidence="2" id="KW-0812">Transmembrane</keyword>
<organism evidence="6 7">
    <name type="scientific">Helianthus annuus</name>
    <name type="common">Common sunflower</name>
    <dbReference type="NCBI Taxonomy" id="4232"/>
    <lineage>
        <taxon>Eukaryota</taxon>
        <taxon>Viridiplantae</taxon>
        <taxon>Streptophyta</taxon>
        <taxon>Embryophyta</taxon>
        <taxon>Tracheophyta</taxon>
        <taxon>Spermatophyta</taxon>
        <taxon>Magnoliopsida</taxon>
        <taxon>eudicotyledons</taxon>
        <taxon>Gunneridae</taxon>
        <taxon>Pentapetalae</taxon>
        <taxon>asterids</taxon>
        <taxon>campanulids</taxon>
        <taxon>Asterales</taxon>
        <taxon>Asteraceae</taxon>
        <taxon>Asteroideae</taxon>
        <taxon>Heliantheae alliance</taxon>
        <taxon>Heliantheae</taxon>
        <taxon>Helianthus</taxon>
    </lineage>
</organism>
<dbReference type="Pfam" id="PF14364">
    <property type="entry name" value="DUF4408"/>
    <property type="match status" value="1"/>
</dbReference>
<dbReference type="AlphaFoldDB" id="A0A251RN51"/>
<dbReference type="InterPro" id="IPR025520">
    <property type="entry name" value="DUF4408"/>
</dbReference>
<dbReference type="EMBL" id="CM007906">
    <property type="protein sequence ID" value="OTF85670.1"/>
    <property type="molecule type" value="Genomic_DNA"/>
</dbReference>
<evidence type="ECO:0000313" key="7">
    <source>
        <dbReference type="Proteomes" id="UP000215914"/>
    </source>
</evidence>
<dbReference type="STRING" id="4232.A0A251RN51"/>
<dbReference type="Proteomes" id="UP000215914">
    <property type="component" value="Chromosome 17"/>
</dbReference>
<reference evidence="5" key="3">
    <citation type="submission" date="2020-06" db="EMBL/GenBank/DDBJ databases">
        <title>Helianthus annuus Genome sequencing and assembly Release 2.</title>
        <authorList>
            <person name="Gouzy J."/>
            <person name="Langlade N."/>
            <person name="Munos S."/>
        </authorList>
    </citation>
    <scope>NUCLEOTIDE SEQUENCE</scope>
    <source>
        <tissue evidence="5">Leaves</tissue>
    </source>
</reference>
<dbReference type="Pfam" id="PF05553">
    <property type="entry name" value="DUF761"/>
    <property type="match status" value="1"/>
</dbReference>
<dbReference type="Gramene" id="mRNA:HanXRQr2_Chr01g0005801">
    <property type="protein sequence ID" value="mRNA:HanXRQr2_Chr01g0005801"/>
    <property type="gene ID" value="HanXRQr2_Chr01g0005801"/>
</dbReference>
<dbReference type="EMBL" id="MNCJ02000316">
    <property type="protein sequence ID" value="KAF5820758.1"/>
    <property type="molecule type" value="Genomic_DNA"/>
</dbReference>
<sequence length="242" mass="27300">MGPIRRFLLFSIVFFASVVIAAEIAVPLVLNFDFPAAVCSALKPAYLYLLINIIILTISATSYQENQSQPIQQSFGLFDSVHQEPIVVRVEEEILPAREKPVVDSRFAQWKRIKTSPDDGARALKVATEVAGEDGGFTNGCRQTPLKKSKTFENNEMKMAAGIKKKKVVRKSVTLKDRTNYDDKNHPPSSPDSAGNRRKDGSLSNDELNQRVEEFIKKFNNQMRLQRQTLSVKQYRALTNPR</sequence>
<evidence type="ECO:0000313" key="6">
    <source>
        <dbReference type="EMBL" id="OTF85670.1"/>
    </source>
</evidence>
<evidence type="ECO:0000256" key="2">
    <source>
        <dbReference type="SAM" id="Phobius"/>
    </source>
</evidence>
<feature type="compositionally biased region" description="Basic and acidic residues" evidence="1">
    <location>
        <begin position="174"/>
        <end position="186"/>
    </location>
</feature>
<dbReference type="PANTHER" id="PTHR33098">
    <property type="entry name" value="COTTON FIBER (DUF761)"/>
    <property type="match status" value="1"/>
</dbReference>
<dbReference type="InterPro" id="IPR008480">
    <property type="entry name" value="DUF761_pln"/>
</dbReference>
<gene>
    <name evidence="6" type="ORF">HannXRQ_Chr17g0542451</name>
    <name evidence="5" type="ORF">HanXRQr2_Chr01g0005801</name>
</gene>
<reference evidence="5 7" key="1">
    <citation type="journal article" date="2017" name="Nature">
        <title>The sunflower genome provides insights into oil metabolism, flowering and Asterid evolution.</title>
        <authorList>
            <person name="Badouin H."/>
            <person name="Gouzy J."/>
            <person name="Grassa C.J."/>
            <person name="Murat F."/>
            <person name="Staton S.E."/>
            <person name="Cottret L."/>
            <person name="Lelandais-Briere C."/>
            <person name="Owens G.L."/>
            <person name="Carrere S."/>
            <person name="Mayjonade B."/>
            <person name="Legrand L."/>
            <person name="Gill N."/>
            <person name="Kane N.C."/>
            <person name="Bowers J.E."/>
            <person name="Hubner S."/>
            <person name="Bellec A."/>
            <person name="Berard A."/>
            <person name="Berges H."/>
            <person name="Blanchet N."/>
            <person name="Boniface M.C."/>
            <person name="Brunel D."/>
            <person name="Catrice O."/>
            <person name="Chaidir N."/>
            <person name="Claudel C."/>
            <person name="Donnadieu C."/>
            <person name="Faraut T."/>
            <person name="Fievet G."/>
            <person name="Helmstetter N."/>
            <person name="King M."/>
            <person name="Knapp S.J."/>
            <person name="Lai Z."/>
            <person name="Le Paslier M.C."/>
            <person name="Lippi Y."/>
            <person name="Lorenzon L."/>
            <person name="Mandel J.R."/>
            <person name="Marage G."/>
            <person name="Marchand G."/>
            <person name="Marquand E."/>
            <person name="Bret-Mestries E."/>
            <person name="Morien E."/>
            <person name="Nambeesan S."/>
            <person name="Nguyen T."/>
            <person name="Pegot-Espagnet P."/>
            <person name="Pouilly N."/>
            <person name="Raftis F."/>
            <person name="Sallet E."/>
            <person name="Schiex T."/>
            <person name="Thomas J."/>
            <person name="Vandecasteele C."/>
            <person name="Vares D."/>
            <person name="Vear F."/>
            <person name="Vautrin S."/>
            <person name="Crespi M."/>
            <person name="Mangin B."/>
            <person name="Burke J.M."/>
            <person name="Salse J."/>
            <person name="Munos S."/>
            <person name="Vincourt P."/>
            <person name="Rieseberg L.H."/>
            <person name="Langlade N.B."/>
        </authorList>
    </citation>
    <scope>NUCLEOTIDE SEQUENCE [LARGE SCALE GENOMIC DNA]</scope>
    <source>
        <strain evidence="7">cv. SF193</strain>
        <tissue evidence="5">Leaves</tissue>
    </source>
</reference>
<feature type="signal peptide" evidence="3">
    <location>
        <begin position="1"/>
        <end position="21"/>
    </location>
</feature>
<name>A0A251RN51_HELAN</name>
<evidence type="ECO:0000313" key="5">
    <source>
        <dbReference type="EMBL" id="KAF5820758.1"/>
    </source>
</evidence>
<protein>
    <recommendedName>
        <fullName evidence="4">DUF4408 domain-containing protein</fullName>
    </recommendedName>
</protein>
<proteinExistence type="predicted"/>
<feature type="domain" description="DUF4408" evidence="4">
    <location>
        <begin position="38"/>
        <end position="62"/>
    </location>
</feature>
<keyword evidence="7" id="KW-1185">Reference proteome</keyword>
<keyword evidence="3" id="KW-0732">Signal</keyword>
<dbReference type="InParanoid" id="A0A251RN51"/>
<feature type="chain" id="PRO_5041060754" description="DUF4408 domain-containing protein" evidence="3">
    <location>
        <begin position="22"/>
        <end position="242"/>
    </location>
</feature>
<feature type="transmembrane region" description="Helical" evidence="2">
    <location>
        <begin position="45"/>
        <end position="63"/>
    </location>
</feature>
<evidence type="ECO:0000259" key="4">
    <source>
        <dbReference type="Pfam" id="PF14364"/>
    </source>
</evidence>
<keyword evidence="2" id="KW-0472">Membrane</keyword>
<evidence type="ECO:0000256" key="1">
    <source>
        <dbReference type="SAM" id="MobiDB-lite"/>
    </source>
</evidence>
<accession>A0A251RN51</accession>